<keyword evidence="1" id="KW-0175">Coiled coil</keyword>
<evidence type="ECO:0000313" key="3">
    <source>
        <dbReference type="Proteomes" id="UP000217265"/>
    </source>
</evidence>
<organism evidence="2 3">
    <name type="scientific">Nibricoccus aquaticus</name>
    <dbReference type="NCBI Taxonomy" id="2576891"/>
    <lineage>
        <taxon>Bacteria</taxon>
        <taxon>Pseudomonadati</taxon>
        <taxon>Verrucomicrobiota</taxon>
        <taxon>Opitutia</taxon>
        <taxon>Opitutales</taxon>
        <taxon>Opitutaceae</taxon>
        <taxon>Nibricoccus</taxon>
    </lineage>
</organism>
<dbReference type="EMBL" id="CP023344">
    <property type="protein sequence ID" value="ATC65176.1"/>
    <property type="molecule type" value="Genomic_DNA"/>
</dbReference>
<proteinExistence type="predicted"/>
<evidence type="ECO:0000256" key="1">
    <source>
        <dbReference type="SAM" id="Coils"/>
    </source>
</evidence>
<dbReference type="AlphaFoldDB" id="A0A290QFX4"/>
<dbReference type="RefSeq" id="WP_096056807.1">
    <property type="nucleotide sequence ID" value="NZ_CP023344.1"/>
</dbReference>
<evidence type="ECO:0008006" key="4">
    <source>
        <dbReference type="Google" id="ProtNLM"/>
    </source>
</evidence>
<gene>
    <name evidence="2" type="ORF">CMV30_15110</name>
</gene>
<evidence type="ECO:0000313" key="2">
    <source>
        <dbReference type="EMBL" id="ATC65176.1"/>
    </source>
</evidence>
<keyword evidence="3" id="KW-1185">Reference proteome</keyword>
<protein>
    <recommendedName>
        <fullName evidence="4">DUF2326 domain-containing protein</fullName>
    </recommendedName>
</protein>
<dbReference type="Proteomes" id="UP000217265">
    <property type="component" value="Chromosome"/>
</dbReference>
<accession>A0A290QFX4</accession>
<feature type="coiled-coil region" evidence="1">
    <location>
        <begin position="406"/>
        <end position="472"/>
    </location>
</feature>
<dbReference type="OrthoDB" id="180544at2"/>
<name>A0A290QFX4_9BACT</name>
<sequence>MNKEQQENFYDKLSRTIQPAKDRGEPEIWFRELRVLDSLSIKPEQERRRIVLHRGFNILWAAPEDPDTEQGLYRDGLAGHASGKTLFCRILRHLLGEEPFGTNTQRDGIAKNFLTLWVVASIRVKGENWIVGRPLAADGEKFAVQAETINEVLLGEAPSGGYEDFLIRVRKVGDCVEPLYPEQGWRHLLLWLARDQEARFSSLAAWREASSQGDNPQNKVNDRHQVMRAVLGLLDLREPALRQDLDASIARLESGRLKHSTADTELAGQVTLANLRTVELLGDNAPIETEQLQARLTSLAEVMREAVEGLEKRPTPQAVLDAQKRLNVANKAVSAAETELEGLEPQITSLKERQQRDMTLIRNFRSGNVEDPSRVVDNFCPNSIQTAVKRQCYVPAKPSDESASSVAEMERQAQEDTKKIATAEARSKQLEKILPGLRTAADTADEALTKVQRDSNRDIAALSRKAERAEEVSRLFNQIEKTKTAQVTATEKLTTLAGEIETKKADITKLRDDMDVKVQAFSNVFADIIRAVMGASVDPKVSVTNEGIVPHVTRKGELSGAALDTIKTLAFDLAAIVASIEGQGSHPRFLIHDGPREGDMARIIYERFFIYAAGIEAAFASRDDSSFQYIITTTTPPPKNMRQGSRWLLEPVLDSRRREQRLLREDF</sequence>
<dbReference type="KEGG" id="vbh:CMV30_15110"/>
<reference evidence="2 3" key="1">
    <citation type="submission" date="2017-09" db="EMBL/GenBank/DDBJ databases">
        <title>Complete genome sequence of Verrucomicrobial strain HZ-65, isolated from freshwater.</title>
        <authorList>
            <person name="Choi A."/>
        </authorList>
    </citation>
    <scope>NUCLEOTIDE SEQUENCE [LARGE SCALE GENOMIC DNA]</scope>
    <source>
        <strain evidence="2 3">HZ-65</strain>
    </source>
</reference>